<evidence type="ECO:0008006" key="4">
    <source>
        <dbReference type="Google" id="ProtNLM"/>
    </source>
</evidence>
<feature type="region of interest" description="Disordered" evidence="1">
    <location>
        <begin position="1"/>
        <end position="72"/>
    </location>
</feature>
<dbReference type="OrthoDB" id="10386558at2759"/>
<name>A0A8B6DMR3_MYTGA</name>
<dbReference type="AlphaFoldDB" id="A0A8B6DMR3"/>
<reference evidence="2" key="1">
    <citation type="submission" date="2018-11" db="EMBL/GenBank/DDBJ databases">
        <authorList>
            <person name="Alioto T."/>
            <person name="Alioto T."/>
        </authorList>
    </citation>
    <scope>NUCLEOTIDE SEQUENCE</scope>
</reference>
<protein>
    <recommendedName>
        <fullName evidence="4">Death domain-containing protein</fullName>
    </recommendedName>
</protein>
<accession>A0A8B6DMR3</accession>
<feature type="compositionally biased region" description="Basic and acidic residues" evidence="1">
    <location>
        <begin position="15"/>
        <end position="37"/>
    </location>
</feature>
<dbReference type="Proteomes" id="UP000596742">
    <property type="component" value="Unassembled WGS sequence"/>
</dbReference>
<evidence type="ECO:0000313" key="3">
    <source>
        <dbReference type="Proteomes" id="UP000596742"/>
    </source>
</evidence>
<dbReference type="EMBL" id="UYJE01003808">
    <property type="protein sequence ID" value="VDI22602.1"/>
    <property type="molecule type" value="Genomic_DNA"/>
</dbReference>
<sequence>MESIPEIDASPTVDSEDKHKHVCLKEQKEQHNLDRSQTHPKQLVQSEEDEGSLSGYGWSHDPGEHACRISSEPSLNPESLLVQEISDNSSLPTQNADRQPTVLSEDAGTVTNTYGYNTERISKKQWKAINIFVLDVEQKIIASNKWLQFSEAIGYDMSVERKKIGSESKQFYKLLNEWITVMKETERNPIPYLKWALKEVDEEDLVTKLTQKFGSSKWHKYMYCFLVLQLGDTVMT</sequence>
<proteinExistence type="predicted"/>
<gene>
    <name evidence="2" type="ORF">MGAL_10B055933</name>
</gene>
<organism evidence="2 3">
    <name type="scientific">Mytilus galloprovincialis</name>
    <name type="common">Mediterranean mussel</name>
    <dbReference type="NCBI Taxonomy" id="29158"/>
    <lineage>
        <taxon>Eukaryota</taxon>
        <taxon>Metazoa</taxon>
        <taxon>Spiralia</taxon>
        <taxon>Lophotrochozoa</taxon>
        <taxon>Mollusca</taxon>
        <taxon>Bivalvia</taxon>
        <taxon>Autobranchia</taxon>
        <taxon>Pteriomorphia</taxon>
        <taxon>Mytilida</taxon>
        <taxon>Mytiloidea</taxon>
        <taxon>Mytilidae</taxon>
        <taxon>Mytilinae</taxon>
        <taxon>Mytilus</taxon>
    </lineage>
</organism>
<evidence type="ECO:0000313" key="2">
    <source>
        <dbReference type="EMBL" id="VDI22602.1"/>
    </source>
</evidence>
<evidence type="ECO:0000256" key="1">
    <source>
        <dbReference type="SAM" id="MobiDB-lite"/>
    </source>
</evidence>
<comment type="caution">
    <text evidence="2">The sequence shown here is derived from an EMBL/GenBank/DDBJ whole genome shotgun (WGS) entry which is preliminary data.</text>
</comment>
<keyword evidence="3" id="KW-1185">Reference proteome</keyword>